<organism evidence="1 2">
    <name type="scientific">Ancylostoma ceylanicum</name>
    <dbReference type="NCBI Taxonomy" id="53326"/>
    <lineage>
        <taxon>Eukaryota</taxon>
        <taxon>Metazoa</taxon>
        <taxon>Ecdysozoa</taxon>
        <taxon>Nematoda</taxon>
        <taxon>Chromadorea</taxon>
        <taxon>Rhabditida</taxon>
        <taxon>Rhabditina</taxon>
        <taxon>Rhabditomorpha</taxon>
        <taxon>Strongyloidea</taxon>
        <taxon>Ancylostomatidae</taxon>
        <taxon>Ancylostomatinae</taxon>
        <taxon>Ancylostoma</taxon>
    </lineage>
</organism>
<dbReference type="AlphaFoldDB" id="A0A016WTW6"/>
<evidence type="ECO:0008006" key="3">
    <source>
        <dbReference type="Google" id="ProtNLM"/>
    </source>
</evidence>
<dbReference type="Proteomes" id="UP000024635">
    <property type="component" value="Unassembled WGS sequence"/>
</dbReference>
<keyword evidence="2" id="KW-1185">Reference proteome</keyword>
<dbReference type="PANTHER" id="PTHR47331:SF1">
    <property type="entry name" value="GAG-LIKE PROTEIN"/>
    <property type="match status" value="1"/>
</dbReference>
<evidence type="ECO:0000313" key="2">
    <source>
        <dbReference type="Proteomes" id="UP000024635"/>
    </source>
</evidence>
<proteinExistence type="predicted"/>
<protein>
    <recommendedName>
        <fullName evidence="3">Reverse transcriptase domain-containing protein</fullName>
    </recommendedName>
</protein>
<dbReference type="InterPro" id="IPR043502">
    <property type="entry name" value="DNA/RNA_pol_sf"/>
</dbReference>
<name>A0A016WTW6_9BILA</name>
<dbReference type="SUPFAM" id="SSF56672">
    <property type="entry name" value="DNA/RNA polymerases"/>
    <property type="match status" value="1"/>
</dbReference>
<comment type="caution">
    <text evidence="1">The sequence shown here is derived from an EMBL/GenBank/DDBJ whole genome shotgun (WGS) entry which is preliminary data.</text>
</comment>
<accession>A0A016WTW6</accession>
<evidence type="ECO:0000313" key="1">
    <source>
        <dbReference type="EMBL" id="EYC42702.1"/>
    </source>
</evidence>
<dbReference type="EMBL" id="JARK01000121">
    <property type="protein sequence ID" value="EYC42702.1"/>
    <property type="molecule type" value="Genomic_DNA"/>
</dbReference>
<sequence length="392" mass="44401">MGSCFPEVRTASAHFGFEPLEISVALDHDVDDLLVSLVAELKEVYAPDTSSIEKPSPRIEDDFHAAIRRYSQRKKKALPEDINTGNVLQNTSSFLTLEEIDALENPLQHKKLEELVEKFWSLESAGIKDDAVKSDDDECLQEFNDTIYFDQDKGRYMVRLPFKEELSNLSDNSNLALSRLSSNVNVLRRKPGMLQKYHNTIMEQLQRGIIEEVRSDDNPPHPTTCHYLPHHGVISETSKNTKLRCVHDGSAKTKGKRTYNILYRRSVLLPEIAEDIEKAFLMVGLDKSSRNFTRFLWLRNPLLGVNKSNIVTYVFNRVQFGLITSPFFLAGTINYHLSSYTSLLAQKILRNIYVNNLLLEAENSADSENTQSVVADGVMPGGGLCYRQAGDR</sequence>
<dbReference type="OrthoDB" id="5920525at2759"/>
<dbReference type="STRING" id="53326.A0A016WTW6"/>
<dbReference type="PANTHER" id="PTHR47331">
    <property type="entry name" value="PHD-TYPE DOMAIN-CONTAINING PROTEIN"/>
    <property type="match status" value="1"/>
</dbReference>
<reference evidence="2" key="1">
    <citation type="journal article" date="2015" name="Nat. Genet.">
        <title>The genome and transcriptome of the zoonotic hookworm Ancylostoma ceylanicum identify infection-specific gene families.</title>
        <authorList>
            <person name="Schwarz E.M."/>
            <person name="Hu Y."/>
            <person name="Antoshechkin I."/>
            <person name="Miller M.M."/>
            <person name="Sternberg P.W."/>
            <person name="Aroian R.V."/>
        </authorList>
    </citation>
    <scope>NUCLEOTIDE SEQUENCE</scope>
    <source>
        <strain evidence="2">HY135</strain>
    </source>
</reference>
<gene>
    <name evidence="1" type="primary">Acey_s0521.g2869</name>
    <name evidence="1" type="ORF">Y032_0521g2869</name>
</gene>